<protein>
    <recommendedName>
        <fullName evidence="3 7">Deoxyribose-phosphate aldolase</fullName>
        <ecNumber evidence="3 7">4.1.2.4</ecNumber>
    </recommendedName>
</protein>
<dbReference type="InterPro" id="IPR013785">
    <property type="entry name" value="Aldolase_TIM"/>
</dbReference>
<reference evidence="8" key="1">
    <citation type="journal article" date="2014" name="Int. J. Syst. Evol. Microbiol.">
        <title>Complete genome sequence of Corynebacterium casei LMG S-19264T (=DSM 44701T), isolated from a smear-ripened cheese.</title>
        <authorList>
            <consortium name="US DOE Joint Genome Institute (JGI-PGF)"/>
            <person name="Walter F."/>
            <person name="Albersmeier A."/>
            <person name="Kalinowski J."/>
            <person name="Ruckert C."/>
        </authorList>
    </citation>
    <scope>NUCLEOTIDE SEQUENCE</scope>
    <source>
        <strain evidence="8">KCTC 32437</strain>
    </source>
</reference>
<evidence type="ECO:0000313" key="9">
    <source>
        <dbReference type="Proteomes" id="UP000646579"/>
    </source>
</evidence>
<organism evidence="8 9">
    <name type="scientific">Devosia pacifica</name>
    <dbReference type="NCBI Taxonomy" id="1335967"/>
    <lineage>
        <taxon>Bacteria</taxon>
        <taxon>Pseudomonadati</taxon>
        <taxon>Pseudomonadota</taxon>
        <taxon>Alphaproteobacteria</taxon>
        <taxon>Hyphomicrobiales</taxon>
        <taxon>Devosiaceae</taxon>
        <taxon>Devosia</taxon>
    </lineage>
</organism>
<evidence type="ECO:0000256" key="7">
    <source>
        <dbReference type="NCBIfam" id="TIGR00126"/>
    </source>
</evidence>
<dbReference type="GO" id="GO:0005737">
    <property type="term" value="C:cytoplasm"/>
    <property type="evidence" value="ECO:0007669"/>
    <property type="project" value="InterPro"/>
</dbReference>
<dbReference type="AlphaFoldDB" id="A0A918S9S3"/>
<sequence>MSLRVVDRQAVSETPHKRNPGFPLDLDWVARVRMNRSALERRAGTIGARRSVKKDHQLAWLLRAITMIDLTTLNSDDTDGRVERLCAKARQPVRHDILEGLGVGHLKIVPGAVCVYHSFVKTAVEALGGTGIPVAAVSTAFPHGLAPVETKIAEIEASVAAGAREIDIVIERGMVLRQDWQGLYEQVQAFRKACGDAHIKTILGTGELATQANVAKASLVCMMAGADFIKTSTGKEKVNADLVTSLSMIRMIRWFADETGIEIGYKPAGGISTAKSALDYMALMKEELGTHWLQPHLFRFGASSLLTDIERQLEHGLTGRYSADYRHPMV</sequence>
<evidence type="ECO:0000256" key="3">
    <source>
        <dbReference type="ARBA" id="ARBA00012515"/>
    </source>
</evidence>
<dbReference type="PANTHER" id="PTHR10889:SF3">
    <property type="entry name" value="DEOXYRIBOSE-PHOSPHATE ALDOLASE"/>
    <property type="match status" value="1"/>
</dbReference>
<dbReference type="GO" id="GO:0016052">
    <property type="term" value="P:carbohydrate catabolic process"/>
    <property type="evidence" value="ECO:0007669"/>
    <property type="project" value="TreeGrafter"/>
</dbReference>
<dbReference type="EC" id="4.1.2.4" evidence="3 7"/>
<dbReference type="Proteomes" id="UP000646579">
    <property type="component" value="Unassembled WGS sequence"/>
</dbReference>
<evidence type="ECO:0000256" key="6">
    <source>
        <dbReference type="ARBA" id="ARBA00048791"/>
    </source>
</evidence>
<dbReference type="RefSeq" id="WP_189426542.1">
    <property type="nucleotide sequence ID" value="NZ_BMZE01000003.1"/>
</dbReference>
<evidence type="ECO:0000256" key="5">
    <source>
        <dbReference type="ARBA" id="ARBA00023270"/>
    </source>
</evidence>
<evidence type="ECO:0000313" key="8">
    <source>
        <dbReference type="EMBL" id="GHA32028.1"/>
    </source>
</evidence>
<evidence type="ECO:0000256" key="2">
    <source>
        <dbReference type="ARBA" id="ARBA00009473"/>
    </source>
</evidence>
<keyword evidence="5" id="KW-0704">Schiff base</keyword>
<dbReference type="EMBL" id="BMZE01000003">
    <property type="protein sequence ID" value="GHA32028.1"/>
    <property type="molecule type" value="Genomic_DNA"/>
</dbReference>
<comment type="catalytic activity">
    <reaction evidence="6">
        <text>2-deoxy-D-ribose 5-phosphate = D-glyceraldehyde 3-phosphate + acetaldehyde</text>
        <dbReference type="Rhea" id="RHEA:12821"/>
        <dbReference type="ChEBI" id="CHEBI:15343"/>
        <dbReference type="ChEBI" id="CHEBI:59776"/>
        <dbReference type="ChEBI" id="CHEBI:62877"/>
        <dbReference type="EC" id="4.1.2.4"/>
    </reaction>
</comment>
<keyword evidence="9" id="KW-1185">Reference proteome</keyword>
<evidence type="ECO:0000256" key="4">
    <source>
        <dbReference type="ARBA" id="ARBA00023239"/>
    </source>
</evidence>
<keyword evidence="4" id="KW-0456">Lyase</keyword>
<accession>A0A918S9S3</accession>
<dbReference type="SUPFAM" id="SSF51569">
    <property type="entry name" value="Aldolase"/>
    <property type="match status" value="1"/>
</dbReference>
<proteinExistence type="inferred from homology"/>
<reference evidence="8" key="2">
    <citation type="submission" date="2020-09" db="EMBL/GenBank/DDBJ databases">
        <authorList>
            <person name="Sun Q."/>
            <person name="Kim S."/>
        </authorList>
    </citation>
    <scope>NUCLEOTIDE SEQUENCE</scope>
    <source>
        <strain evidence="8">KCTC 32437</strain>
    </source>
</reference>
<name>A0A918S9S3_9HYPH</name>
<dbReference type="NCBIfam" id="TIGR00126">
    <property type="entry name" value="deoC"/>
    <property type="match status" value="1"/>
</dbReference>
<gene>
    <name evidence="8" type="primary">deoC</name>
    <name evidence="8" type="ORF">GCM10007989_30120</name>
</gene>
<dbReference type="InterPro" id="IPR011343">
    <property type="entry name" value="DeoC"/>
</dbReference>
<comment type="caution">
    <text evidence="8">The sequence shown here is derived from an EMBL/GenBank/DDBJ whole genome shotgun (WGS) entry which is preliminary data.</text>
</comment>
<dbReference type="PANTHER" id="PTHR10889">
    <property type="entry name" value="DEOXYRIBOSE-PHOSPHATE ALDOLASE"/>
    <property type="match status" value="1"/>
</dbReference>
<comment type="similarity">
    <text evidence="2">Belongs to the DeoC/FbaB aldolase family. DeoC type 2 subfamily.</text>
</comment>
<dbReference type="GO" id="GO:0004139">
    <property type="term" value="F:deoxyribose-phosphate aldolase activity"/>
    <property type="evidence" value="ECO:0007669"/>
    <property type="project" value="UniProtKB-UniRule"/>
</dbReference>
<evidence type="ECO:0000256" key="1">
    <source>
        <dbReference type="ARBA" id="ARBA00004816"/>
    </source>
</evidence>
<dbReference type="SMART" id="SM01133">
    <property type="entry name" value="DeoC"/>
    <property type="match status" value="1"/>
</dbReference>
<dbReference type="CDD" id="cd00959">
    <property type="entry name" value="DeoC"/>
    <property type="match status" value="1"/>
</dbReference>
<dbReference type="GO" id="GO:0009264">
    <property type="term" value="P:deoxyribonucleotide catabolic process"/>
    <property type="evidence" value="ECO:0007669"/>
    <property type="project" value="UniProtKB-UniRule"/>
</dbReference>
<dbReference type="InterPro" id="IPR002915">
    <property type="entry name" value="DeoC/FbaB/LacD_aldolase"/>
</dbReference>
<comment type="pathway">
    <text evidence="1">Carbohydrate degradation; 2-deoxy-D-ribose 1-phosphate degradation; D-glyceraldehyde 3-phosphate and acetaldehyde from 2-deoxy-alpha-D-ribose 1-phosphate: step 2/2.</text>
</comment>
<dbReference type="Pfam" id="PF01791">
    <property type="entry name" value="DeoC"/>
    <property type="match status" value="1"/>
</dbReference>
<dbReference type="Gene3D" id="3.20.20.70">
    <property type="entry name" value="Aldolase class I"/>
    <property type="match status" value="1"/>
</dbReference>